<keyword evidence="2" id="KW-0472">Membrane</keyword>
<keyword evidence="2" id="KW-1133">Transmembrane helix</keyword>
<feature type="region of interest" description="Disordered" evidence="1">
    <location>
        <begin position="38"/>
        <end position="58"/>
    </location>
</feature>
<evidence type="ECO:0000256" key="2">
    <source>
        <dbReference type="SAM" id="Phobius"/>
    </source>
</evidence>
<organism evidence="3 4">
    <name type="scientific">Candidatus Polarisedimenticola svalbardensis</name>
    <dbReference type="NCBI Taxonomy" id="2886004"/>
    <lineage>
        <taxon>Bacteria</taxon>
        <taxon>Pseudomonadati</taxon>
        <taxon>Acidobacteriota</taxon>
        <taxon>Candidatus Polarisedimenticolia</taxon>
        <taxon>Candidatus Polarisedimenticolales</taxon>
        <taxon>Candidatus Polarisedimenticolaceae</taxon>
        <taxon>Candidatus Polarisedimenticola</taxon>
    </lineage>
</organism>
<keyword evidence="2" id="KW-0812">Transmembrane</keyword>
<comment type="caution">
    <text evidence="3">The sequence shown here is derived from an EMBL/GenBank/DDBJ whole genome shotgun (WGS) entry which is preliminary data.</text>
</comment>
<name>A0A8J7C2H3_9BACT</name>
<protein>
    <submittedName>
        <fullName evidence="3">Uncharacterized protein</fullName>
    </submittedName>
</protein>
<evidence type="ECO:0000313" key="4">
    <source>
        <dbReference type="Proteomes" id="UP000648239"/>
    </source>
</evidence>
<gene>
    <name evidence="3" type="ORF">IFK94_06355</name>
</gene>
<dbReference type="AlphaFoldDB" id="A0A8J7C2H3"/>
<reference evidence="3 4" key="1">
    <citation type="submission" date="2020-08" db="EMBL/GenBank/DDBJ databases">
        <title>Acidobacteriota in marine sediments use diverse sulfur dissimilation pathways.</title>
        <authorList>
            <person name="Wasmund K."/>
        </authorList>
    </citation>
    <scope>NUCLEOTIDE SEQUENCE [LARGE SCALE GENOMIC DNA]</scope>
    <source>
        <strain evidence="3">MAG AM4</strain>
    </source>
</reference>
<sequence>MTAPLEPTWYLLDESQAMSFLIVWVVLVLAYGFYRSRGEAKPDPILPSGPSGVLDQEG</sequence>
<dbReference type="Proteomes" id="UP000648239">
    <property type="component" value="Unassembled WGS sequence"/>
</dbReference>
<evidence type="ECO:0000313" key="3">
    <source>
        <dbReference type="EMBL" id="MBD3867726.1"/>
    </source>
</evidence>
<proteinExistence type="predicted"/>
<evidence type="ECO:0000256" key="1">
    <source>
        <dbReference type="SAM" id="MobiDB-lite"/>
    </source>
</evidence>
<feature type="transmembrane region" description="Helical" evidence="2">
    <location>
        <begin position="17"/>
        <end position="34"/>
    </location>
</feature>
<accession>A0A8J7C2H3</accession>
<dbReference type="EMBL" id="JACXWD010000015">
    <property type="protein sequence ID" value="MBD3867726.1"/>
    <property type="molecule type" value="Genomic_DNA"/>
</dbReference>